<feature type="transmembrane region" description="Helical" evidence="7">
    <location>
        <begin position="149"/>
        <end position="175"/>
    </location>
</feature>
<reference evidence="10 11" key="1">
    <citation type="journal article" date="2019" name="Int. J. Syst. Evol. Microbiol.">
        <title>The Global Catalogue of Microorganisms (GCM) 10K type strain sequencing project: providing services to taxonomists for standard genome sequencing and annotation.</title>
        <authorList>
            <consortium name="The Broad Institute Genomics Platform"/>
            <consortium name="The Broad Institute Genome Sequencing Center for Infectious Disease"/>
            <person name="Wu L."/>
            <person name="Ma J."/>
        </authorList>
    </citation>
    <scope>NUCLEOTIDE SEQUENCE [LARGE SCALE GENOMIC DNA]</scope>
    <source>
        <strain evidence="10 11">JCM 11136</strain>
    </source>
</reference>
<dbReference type="SMART" id="SM00382">
    <property type="entry name" value="AAA"/>
    <property type="match status" value="1"/>
</dbReference>
<keyword evidence="3" id="KW-0547">Nucleotide-binding</keyword>
<dbReference type="SUPFAM" id="SSF90123">
    <property type="entry name" value="ABC transporter transmembrane region"/>
    <property type="match status" value="1"/>
</dbReference>
<evidence type="ECO:0000256" key="7">
    <source>
        <dbReference type="SAM" id="Phobius"/>
    </source>
</evidence>
<comment type="caution">
    <text evidence="10">The sequence shown here is derived from an EMBL/GenBank/DDBJ whole genome shotgun (WGS) entry which is preliminary data.</text>
</comment>
<dbReference type="InterPro" id="IPR003439">
    <property type="entry name" value="ABC_transporter-like_ATP-bd"/>
</dbReference>
<feature type="domain" description="ABC transporter" evidence="8">
    <location>
        <begin position="353"/>
        <end position="594"/>
    </location>
</feature>
<dbReference type="InterPro" id="IPR039421">
    <property type="entry name" value="Type_1_exporter"/>
</dbReference>
<feature type="transmembrane region" description="Helical" evidence="7">
    <location>
        <begin position="20"/>
        <end position="44"/>
    </location>
</feature>
<dbReference type="Gene3D" id="3.40.50.300">
    <property type="entry name" value="P-loop containing nucleotide triphosphate hydrolases"/>
    <property type="match status" value="1"/>
</dbReference>
<dbReference type="PANTHER" id="PTHR24221">
    <property type="entry name" value="ATP-BINDING CASSETTE SUB-FAMILY B"/>
    <property type="match status" value="1"/>
</dbReference>
<proteinExistence type="predicted"/>
<evidence type="ECO:0000313" key="11">
    <source>
        <dbReference type="Proteomes" id="UP001501578"/>
    </source>
</evidence>
<dbReference type="PROSITE" id="PS50929">
    <property type="entry name" value="ABC_TM1F"/>
    <property type="match status" value="1"/>
</dbReference>
<dbReference type="InterPro" id="IPR017871">
    <property type="entry name" value="ABC_transporter-like_CS"/>
</dbReference>
<dbReference type="Proteomes" id="UP001501578">
    <property type="component" value="Unassembled WGS sequence"/>
</dbReference>
<dbReference type="RefSeq" id="WP_343951991.1">
    <property type="nucleotide sequence ID" value="NZ_BAAAHQ010000023.1"/>
</dbReference>
<feature type="transmembrane region" description="Helical" evidence="7">
    <location>
        <begin position="252"/>
        <end position="271"/>
    </location>
</feature>
<evidence type="ECO:0000256" key="4">
    <source>
        <dbReference type="ARBA" id="ARBA00022840"/>
    </source>
</evidence>
<evidence type="ECO:0000259" key="9">
    <source>
        <dbReference type="PROSITE" id="PS50929"/>
    </source>
</evidence>
<keyword evidence="4 10" id="KW-0067">ATP-binding</keyword>
<evidence type="ECO:0000256" key="6">
    <source>
        <dbReference type="ARBA" id="ARBA00023136"/>
    </source>
</evidence>
<dbReference type="Gene3D" id="1.20.1560.10">
    <property type="entry name" value="ABC transporter type 1, transmembrane domain"/>
    <property type="match status" value="1"/>
</dbReference>
<organism evidence="10 11">
    <name type="scientific">Nonomuraea longicatena</name>
    <dbReference type="NCBI Taxonomy" id="83682"/>
    <lineage>
        <taxon>Bacteria</taxon>
        <taxon>Bacillati</taxon>
        <taxon>Actinomycetota</taxon>
        <taxon>Actinomycetes</taxon>
        <taxon>Streptosporangiales</taxon>
        <taxon>Streptosporangiaceae</taxon>
        <taxon>Nonomuraea</taxon>
    </lineage>
</organism>
<dbReference type="InterPro" id="IPR003593">
    <property type="entry name" value="AAA+_ATPase"/>
</dbReference>
<dbReference type="PANTHER" id="PTHR24221:SF654">
    <property type="entry name" value="ATP-BINDING CASSETTE SUB-FAMILY B MEMBER 6"/>
    <property type="match status" value="1"/>
</dbReference>
<feature type="transmembrane region" description="Helical" evidence="7">
    <location>
        <begin position="56"/>
        <end position="73"/>
    </location>
</feature>
<evidence type="ECO:0000256" key="5">
    <source>
        <dbReference type="ARBA" id="ARBA00022989"/>
    </source>
</evidence>
<evidence type="ECO:0000256" key="2">
    <source>
        <dbReference type="ARBA" id="ARBA00022692"/>
    </source>
</evidence>
<dbReference type="InterPro" id="IPR036640">
    <property type="entry name" value="ABC1_TM_sf"/>
</dbReference>
<dbReference type="EMBL" id="BAAAHQ010000023">
    <property type="protein sequence ID" value="GAA0936827.1"/>
    <property type="molecule type" value="Genomic_DNA"/>
</dbReference>
<protein>
    <submittedName>
        <fullName evidence="10">ABC transporter ATP-binding protein</fullName>
    </submittedName>
</protein>
<sequence length="611" mass="64942">MRLASATTVARLAGHAGPALLAASILLNLAIGLLPAAFIVCTGLMFDRLRGGTAELAFAIGLAVGAFVLQQALAPFQTALGEMITRRVDGACVRRLMNSALVGAPLAALEEQRAAALLADARDGFDRVQPTPGDAVAGTLALIARYTHLVSAVLIISVVLGPLPGLVVLGTALVIRFGQRRSLGLFSALWESLAAERRRAGYLRRLLTGPEGAKDIRLLRLLPWLRERHDEDSRAYLSLLWSGRRRIYARPFLGYALVGLAGGGLTLFLLAREASGGGLSLFELSLAIQAALVPIRFGVYFPESDVKTQVGLQAYRAMSAFESAAVLPPAESRSTESSPAESQPTVCGPRESIRFENVSFGYGERAVLRGLDLEIPAGSSTAIVGLNGAGKTTLVKLLARLYEPQQGRVLADGADLAGADPRAWQRGLAVIFQDFVKYELSAADNIGLGAPDLLEDEAALTAAVERAGAAQTVRSLADGLATPLSGRYTGGRDLSGGQWQRIALARAFLAVAGGASVLVLDEPTAQLDVRAEVEFHDRFLELTRGLTTIIVSHRFSTVRRADRIVVLEDGRVAESGTHEELLARDGRYAALFHAQARRFAADDGTTLEAAR</sequence>
<dbReference type="Pfam" id="PF00005">
    <property type="entry name" value="ABC_tran"/>
    <property type="match status" value="1"/>
</dbReference>
<comment type="subcellular location">
    <subcellularLocation>
        <location evidence="1">Cell membrane</location>
        <topology evidence="1">Multi-pass membrane protein</topology>
    </subcellularLocation>
</comment>
<dbReference type="InterPro" id="IPR027417">
    <property type="entry name" value="P-loop_NTPase"/>
</dbReference>
<keyword evidence="2 7" id="KW-0812">Transmembrane</keyword>
<name>A0ABN1Q2G6_9ACTN</name>
<accession>A0ABN1Q2G6</accession>
<dbReference type="PROSITE" id="PS00211">
    <property type="entry name" value="ABC_TRANSPORTER_1"/>
    <property type="match status" value="1"/>
</dbReference>
<dbReference type="SUPFAM" id="SSF52540">
    <property type="entry name" value="P-loop containing nucleoside triphosphate hydrolases"/>
    <property type="match status" value="1"/>
</dbReference>
<evidence type="ECO:0000256" key="3">
    <source>
        <dbReference type="ARBA" id="ARBA00022741"/>
    </source>
</evidence>
<dbReference type="PROSITE" id="PS50893">
    <property type="entry name" value="ABC_TRANSPORTER_2"/>
    <property type="match status" value="1"/>
</dbReference>
<keyword evidence="11" id="KW-1185">Reference proteome</keyword>
<gene>
    <name evidence="10" type="ORF">GCM10009560_45760</name>
</gene>
<evidence type="ECO:0000259" key="8">
    <source>
        <dbReference type="PROSITE" id="PS50893"/>
    </source>
</evidence>
<keyword evidence="6 7" id="KW-0472">Membrane</keyword>
<dbReference type="GO" id="GO:0005524">
    <property type="term" value="F:ATP binding"/>
    <property type="evidence" value="ECO:0007669"/>
    <property type="project" value="UniProtKB-KW"/>
</dbReference>
<evidence type="ECO:0000313" key="10">
    <source>
        <dbReference type="EMBL" id="GAA0936827.1"/>
    </source>
</evidence>
<feature type="domain" description="ABC transmembrane type-1" evidence="9">
    <location>
        <begin position="22"/>
        <end position="292"/>
    </location>
</feature>
<keyword evidence="5 7" id="KW-1133">Transmembrane helix</keyword>
<evidence type="ECO:0000256" key="1">
    <source>
        <dbReference type="ARBA" id="ARBA00004651"/>
    </source>
</evidence>
<dbReference type="InterPro" id="IPR011527">
    <property type="entry name" value="ABC1_TM_dom"/>
</dbReference>